<dbReference type="AlphaFoldDB" id="L8GXI9"/>
<dbReference type="GeneID" id="14918316"/>
<dbReference type="Gene3D" id="1.10.3550.20">
    <property type="match status" value="1"/>
</dbReference>
<dbReference type="Proteomes" id="UP000011083">
    <property type="component" value="Unassembled WGS sequence"/>
</dbReference>
<proteinExistence type="predicted"/>
<dbReference type="VEuPathDB" id="AmoebaDB:ACA1_064320"/>
<reference evidence="2 3" key="1">
    <citation type="journal article" date="2013" name="Genome Biol.">
        <title>Genome of Acanthamoeba castellanii highlights extensive lateral gene transfer and early evolution of tyrosine kinase signaling.</title>
        <authorList>
            <person name="Clarke M."/>
            <person name="Lohan A.J."/>
            <person name="Liu B."/>
            <person name="Lagkouvardos I."/>
            <person name="Roy S."/>
            <person name="Zafar N."/>
            <person name="Bertelli C."/>
            <person name="Schilde C."/>
            <person name="Kianianmomeni A."/>
            <person name="Burglin T.R."/>
            <person name="Frech C."/>
            <person name="Turcotte B."/>
            <person name="Kopec K.O."/>
            <person name="Synnott J.M."/>
            <person name="Choo C."/>
            <person name="Paponov I."/>
            <person name="Finkler A."/>
            <person name="Soon Heng Tan C."/>
            <person name="Hutchins A.P."/>
            <person name="Weinmeier T."/>
            <person name="Rattei T."/>
            <person name="Chu J.S."/>
            <person name="Gimenez G."/>
            <person name="Irimia M."/>
            <person name="Rigden D.J."/>
            <person name="Fitzpatrick D.A."/>
            <person name="Lorenzo-Morales J."/>
            <person name="Bateman A."/>
            <person name="Chiu C.H."/>
            <person name="Tang P."/>
            <person name="Hegemann P."/>
            <person name="Fromm H."/>
            <person name="Raoult D."/>
            <person name="Greub G."/>
            <person name="Miranda-Saavedra D."/>
            <person name="Chen N."/>
            <person name="Nash P."/>
            <person name="Ginger M.L."/>
            <person name="Horn M."/>
            <person name="Schaap P."/>
            <person name="Caler L."/>
            <person name="Loftus B."/>
        </authorList>
    </citation>
    <scope>NUCLEOTIDE SEQUENCE [LARGE SCALE GENOMIC DNA]</scope>
    <source>
        <strain evidence="2 3">Neff</strain>
    </source>
</reference>
<evidence type="ECO:0000313" key="3">
    <source>
        <dbReference type="Proteomes" id="UP000011083"/>
    </source>
</evidence>
<feature type="domain" description="T4 RNA ligase 1-like N-terminal" evidence="1">
    <location>
        <begin position="77"/>
        <end position="276"/>
    </location>
</feature>
<dbReference type="EMBL" id="KB007974">
    <property type="protein sequence ID" value="ELR17647.1"/>
    <property type="molecule type" value="Genomic_DNA"/>
</dbReference>
<dbReference type="OrthoDB" id="16479at2759"/>
<dbReference type="RefSeq" id="XP_004339660.1">
    <property type="nucleotide sequence ID" value="XM_004339612.1"/>
</dbReference>
<organism evidence="2 3">
    <name type="scientific">Acanthamoeba castellanii (strain ATCC 30010 / Neff)</name>
    <dbReference type="NCBI Taxonomy" id="1257118"/>
    <lineage>
        <taxon>Eukaryota</taxon>
        <taxon>Amoebozoa</taxon>
        <taxon>Discosea</taxon>
        <taxon>Longamoebia</taxon>
        <taxon>Centramoebida</taxon>
        <taxon>Acanthamoebidae</taxon>
        <taxon>Acanthamoeba</taxon>
    </lineage>
</organism>
<accession>L8GXI9</accession>
<dbReference type="Pfam" id="PF09511">
    <property type="entry name" value="RNA_lig_T4_1"/>
    <property type="match status" value="1"/>
</dbReference>
<dbReference type="KEGG" id="acan:ACA1_064320"/>
<keyword evidence="3" id="KW-1185">Reference proteome</keyword>
<dbReference type="InterPro" id="IPR019039">
    <property type="entry name" value="T4-Rnl1-like_N"/>
</dbReference>
<gene>
    <name evidence="2" type="ORF">ACA1_064320</name>
</gene>
<evidence type="ECO:0000313" key="2">
    <source>
        <dbReference type="EMBL" id="ELR17647.1"/>
    </source>
</evidence>
<evidence type="ECO:0000259" key="1">
    <source>
        <dbReference type="Pfam" id="PF09511"/>
    </source>
</evidence>
<sequence>MEAHEDAELQAEGASLFPAGLTLDEVREAVRGIKAYVEFDRQDHVVFSYVLVTTETFPDPALAPDPTTRRVWQVRRECRGLVFAKSGELLSRRYHKFFNINESREANVANIDFSRPHVILEKLDGSMVSPYVVAGRLLFATKKGPSPVGNDVAQFVERVKAAQDYAAFCHTWIQHGYTPLFEWCSRMTPIILDYPEDQLVLTALRHNHSGNYLSYPRMVEAGREHAIPVVREYNAGHTRSHSLAEFLETIKNDRGLEGCVLRFDDGAMFKIKTLWYHNLNRGLHMMTKTRTNNEKFMWRIILDHKYDDMKVYISVDERSRIDRFANDLLTNLEASASAIETEVAQFKATLPEEGNAAERQKAFAQFVSSRDKLVQPVFWKVWRGDDARESVLSHALKNLERSLAEVSVLFAGGVRFAQYAKDTENQVARRSFSDWH</sequence>
<name>L8GXI9_ACACF</name>
<protein>
    <recommendedName>
        <fullName evidence="1">T4 RNA ligase 1-like N-terminal domain-containing protein</fullName>
    </recommendedName>
</protein>
<dbReference type="OMA" id="FFNINEY"/>
<dbReference type="SUPFAM" id="SSF56091">
    <property type="entry name" value="DNA ligase/mRNA capping enzyme, catalytic domain"/>
    <property type="match status" value="1"/>
</dbReference>